<name>A0A378JSG6_9GAMM</name>
<dbReference type="Gene3D" id="1.20.58.1690">
    <property type="match status" value="1"/>
</dbReference>
<protein>
    <recommendedName>
        <fullName evidence="2">YARHG domain-containing protein</fullName>
    </recommendedName>
</protein>
<evidence type="ECO:0000256" key="1">
    <source>
        <dbReference type="SAM" id="SignalP"/>
    </source>
</evidence>
<sequence length="345" mass="39800">MVKAYIRRLTLLSLGAVITAQANDTAFGGTGASPYPIEQPNIKMAAEKIIITGHNLNKENRSGFWDYQCSFLFENNLNKPITIQMGFPFPVNNEEFGNVAIPAGRQSKQGAALVYDFVATARDKPIAVRKQRITSNKEKGLEYQEAYIWNFSFLPKETVTLNHHYNTGVTFDVMGYHWVNYVLKTGKLWQGGRIGRTEIDIIPNTPTRLCSELNKNAHYTKPKPKGMKIIGKGKDRHYVWNLKKFSPNDDLSVCLQTGRNYIRYRVVYPLLEENLTRLRTMNAEQLTLIKNTIYAQYGRQFENSKLQHYFNRQWWYEPNSAYSDKLLTVDDKKILAAIRQLELKK</sequence>
<dbReference type="InterPro" id="IPR038434">
    <property type="entry name" value="YARHG_sf"/>
</dbReference>
<reference evidence="3 4" key="1">
    <citation type="submission" date="2018-06" db="EMBL/GenBank/DDBJ databases">
        <authorList>
            <consortium name="Pathogen Informatics"/>
            <person name="Doyle S."/>
        </authorList>
    </citation>
    <scope>NUCLEOTIDE SEQUENCE [LARGE SCALE GENOMIC DNA]</scope>
    <source>
        <strain evidence="3 4">NCTC13316</strain>
    </source>
</reference>
<dbReference type="RefSeq" id="WP_160116163.1">
    <property type="nucleotide sequence ID" value="NZ_CAAAHP010000001.1"/>
</dbReference>
<feature type="signal peptide" evidence="1">
    <location>
        <begin position="1"/>
        <end position="22"/>
    </location>
</feature>
<dbReference type="EMBL" id="UGOD01000001">
    <property type="protein sequence ID" value="STX51112.1"/>
    <property type="molecule type" value="Genomic_DNA"/>
</dbReference>
<dbReference type="Gene3D" id="2.60.40.3680">
    <property type="match status" value="1"/>
</dbReference>
<dbReference type="Proteomes" id="UP000254794">
    <property type="component" value="Unassembled WGS sequence"/>
</dbReference>
<keyword evidence="4" id="KW-1185">Reference proteome</keyword>
<evidence type="ECO:0000259" key="2">
    <source>
        <dbReference type="SMART" id="SM01324"/>
    </source>
</evidence>
<dbReference type="Pfam" id="PF13308">
    <property type="entry name" value="YARHG"/>
    <property type="match status" value="1"/>
</dbReference>
<proteinExistence type="predicted"/>
<dbReference type="SMART" id="SM01324">
    <property type="entry name" value="YARHG"/>
    <property type="match status" value="1"/>
</dbReference>
<accession>A0A378JSG6</accession>
<evidence type="ECO:0000313" key="4">
    <source>
        <dbReference type="Proteomes" id="UP000254794"/>
    </source>
</evidence>
<keyword evidence="1" id="KW-0732">Signal</keyword>
<dbReference type="InterPro" id="IPR025582">
    <property type="entry name" value="YARHG_dom"/>
</dbReference>
<evidence type="ECO:0000313" key="3">
    <source>
        <dbReference type="EMBL" id="STX51112.1"/>
    </source>
</evidence>
<gene>
    <name evidence="3" type="ORF">NCTC13316_01204</name>
</gene>
<feature type="domain" description="YARHG" evidence="2">
    <location>
        <begin position="264"/>
        <end position="343"/>
    </location>
</feature>
<organism evidence="3 4">
    <name type="scientific">Legionella busanensis</name>
    <dbReference type="NCBI Taxonomy" id="190655"/>
    <lineage>
        <taxon>Bacteria</taxon>
        <taxon>Pseudomonadati</taxon>
        <taxon>Pseudomonadota</taxon>
        <taxon>Gammaproteobacteria</taxon>
        <taxon>Legionellales</taxon>
        <taxon>Legionellaceae</taxon>
        <taxon>Legionella</taxon>
    </lineage>
</organism>
<dbReference type="AlphaFoldDB" id="A0A378JSG6"/>
<feature type="chain" id="PRO_5016589848" description="YARHG domain-containing protein" evidence="1">
    <location>
        <begin position="23"/>
        <end position="345"/>
    </location>
</feature>
<dbReference type="OrthoDB" id="9816009at2"/>